<dbReference type="AlphaFoldDB" id="A0AAP0BAN3"/>
<comment type="caution">
    <text evidence="1">The sequence shown here is derived from an EMBL/GenBank/DDBJ whole genome shotgun (WGS) entry which is preliminary data.</text>
</comment>
<proteinExistence type="predicted"/>
<protein>
    <submittedName>
        <fullName evidence="1">Uncharacterized protein</fullName>
    </submittedName>
</protein>
<evidence type="ECO:0000313" key="1">
    <source>
        <dbReference type="EMBL" id="KAK8934393.1"/>
    </source>
</evidence>
<dbReference type="EMBL" id="JBBWWQ010000012">
    <property type="protein sequence ID" value="KAK8934393.1"/>
    <property type="molecule type" value="Genomic_DNA"/>
</dbReference>
<keyword evidence="2" id="KW-1185">Reference proteome</keyword>
<evidence type="ECO:0000313" key="2">
    <source>
        <dbReference type="Proteomes" id="UP001418222"/>
    </source>
</evidence>
<name>A0AAP0BAN3_9ASPA</name>
<sequence>MGNDSGLYSRYRAGWLERKQLLLVKGNMSNLIDGGLEEFHRYKNNKRGLAWQKTAVWKIIPATGMNFDPTLDRCWAENCVLEAYMNIRLKEWGDSVGKVGDGCT</sequence>
<organism evidence="1 2">
    <name type="scientific">Platanthera zijinensis</name>
    <dbReference type="NCBI Taxonomy" id="2320716"/>
    <lineage>
        <taxon>Eukaryota</taxon>
        <taxon>Viridiplantae</taxon>
        <taxon>Streptophyta</taxon>
        <taxon>Embryophyta</taxon>
        <taxon>Tracheophyta</taxon>
        <taxon>Spermatophyta</taxon>
        <taxon>Magnoliopsida</taxon>
        <taxon>Liliopsida</taxon>
        <taxon>Asparagales</taxon>
        <taxon>Orchidaceae</taxon>
        <taxon>Orchidoideae</taxon>
        <taxon>Orchideae</taxon>
        <taxon>Orchidinae</taxon>
        <taxon>Platanthera</taxon>
    </lineage>
</organism>
<gene>
    <name evidence="1" type="ORF">KSP39_PZI015063</name>
</gene>
<accession>A0AAP0BAN3</accession>
<dbReference type="Proteomes" id="UP001418222">
    <property type="component" value="Unassembled WGS sequence"/>
</dbReference>
<reference evidence="1 2" key="1">
    <citation type="journal article" date="2022" name="Nat. Plants">
        <title>Genomes of leafy and leafless Platanthera orchids illuminate the evolution of mycoheterotrophy.</title>
        <authorList>
            <person name="Li M.H."/>
            <person name="Liu K.W."/>
            <person name="Li Z."/>
            <person name="Lu H.C."/>
            <person name="Ye Q.L."/>
            <person name="Zhang D."/>
            <person name="Wang J.Y."/>
            <person name="Li Y.F."/>
            <person name="Zhong Z.M."/>
            <person name="Liu X."/>
            <person name="Yu X."/>
            <person name="Liu D.K."/>
            <person name="Tu X.D."/>
            <person name="Liu B."/>
            <person name="Hao Y."/>
            <person name="Liao X.Y."/>
            <person name="Jiang Y.T."/>
            <person name="Sun W.H."/>
            <person name="Chen J."/>
            <person name="Chen Y.Q."/>
            <person name="Ai Y."/>
            <person name="Zhai J.W."/>
            <person name="Wu S.S."/>
            <person name="Zhou Z."/>
            <person name="Hsiao Y.Y."/>
            <person name="Wu W.L."/>
            <person name="Chen Y.Y."/>
            <person name="Lin Y.F."/>
            <person name="Hsu J.L."/>
            <person name="Li C.Y."/>
            <person name="Wang Z.W."/>
            <person name="Zhao X."/>
            <person name="Zhong W.Y."/>
            <person name="Ma X.K."/>
            <person name="Ma L."/>
            <person name="Huang J."/>
            <person name="Chen G.Z."/>
            <person name="Huang M.Z."/>
            <person name="Huang L."/>
            <person name="Peng D.H."/>
            <person name="Luo Y.B."/>
            <person name="Zou S.Q."/>
            <person name="Chen S.P."/>
            <person name="Lan S."/>
            <person name="Tsai W.C."/>
            <person name="Van de Peer Y."/>
            <person name="Liu Z.J."/>
        </authorList>
    </citation>
    <scope>NUCLEOTIDE SEQUENCE [LARGE SCALE GENOMIC DNA]</scope>
    <source>
        <strain evidence="1">Lor287</strain>
    </source>
</reference>